<feature type="transmembrane region" description="Helical" evidence="8">
    <location>
        <begin position="295"/>
        <end position="316"/>
    </location>
</feature>
<dbReference type="AlphaFoldDB" id="A0A8K0JM51"/>
<dbReference type="NCBIfam" id="TIGR00820">
    <property type="entry name" value="zip"/>
    <property type="match status" value="1"/>
</dbReference>
<dbReference type="EMBL" id="JABELV010000044">
    <property type="protein sequence ID" value="KAG7561854.1"/>
    <property type="molecule type" value="Genomic_DNA"/>
</dbReference>
<keyword evidence="6 8" id="KW-0406">Ion transport</keyword>
<evidence type="ECO:0000256" key="7">
    <source>
        <dbReference type="ARBA" id="ARBA00023136"/>
    </source>
</evidence>
<evidence type="ECO:0000256" key="9">
    <source>
        <dbReference type="SAM" id="MobiDB-lite"/>
    </source>
</evidence>
<keyword evidence="5 8" id="KW-1133">Transmembrane helix</keyword>
<feature type="transmembrane region" description="Helical" evidence="8">
    <location>
        <begin position="19"/>
        <end position="40"/>
    </location>
</feature>
<evidence type="ECO:0000256" key="4">
    <source>
        <dbReference type="ARBA" id="ARBA00022692"/>
    </source>
</evidence>
<evidence type="ECO:0000256" key="5">
    <source>
        <dbReference type="ARBA" id="ARBA00022989"/>
    </source>
</evidence>
<evidence type="ECO:0000313" key="10">
    <source>
        <dbReference type="EMBL" id="KAG7561854.1"/>
    </source>
</evidence>
<dbReference type="PANTHER" id="PTHR11040">
    <property type="entry name" value="ZINC/IRON TRANSPORTER"/>
    <property type="match status" value="1"/>
</dbReference>
<dbReference type="InterPro" id="IPR003689">
    <property type="entry name" value="ZIP"/>
</dbReference>
<dbReference type="InterPro" id="IPR004698">
    <property type="entry name" value="Zn/Fe_permease_fun/pln"/>
</dbReference>
<evidence type="ECO:0000256" key="1">
    <source>
        <dbReference type="ARBA" id="ARBA00004141"/>
    </source>
</evidence>
<feature type="transmembrane region" description="Helical" evidence="8">
    <location>
        <begin position="328"/>
        <end position="348"/>
    </location>
</feature>
<dbReference type="GO" id="GO:0005385">
    <property type="term" value="F:zinc ion transmembrane transporter activity"/>
    <property type="evidence" value="ECO:0007669"/>
    <property type="project" value="InterPro"/>
</dbReference>
<accession>A0A8K0JM51</accession>
<evidence type="ECO:0000256" key="3">
    <source>
        <dbReference type="ARBA" id="ARBA00022448"/>
    </source>
</evidence>
<feature type="compositionally biased region" description="Gly residues" evidence="9">
    <location>
        <begin position="148"/>
        <end position="157"/>
    </location>
</feature>
<keyword evidence="11" id="KW-1185">Reference proteome</keyword>
<dbReference type="GO" id="GO:0005886">
    <property type="term" value="C:plasma membrane"/>
    <property type="evidence" value="ECO:0007669"/>
    <property type="project" value="TreeGrafter"/>
</dbReference>
<keyword evidence="3 8" id="KW-0813">Transport</keyword>
<organism evidence="10 11">
    <name type="scientific">Filobasidium floriforme</name>
    <dbReference type="NCBI Taxonomy" id="5210"/>
    <lineage>
        <taxon>Eukaryota</taxon>
        <taxon>Fungi</taxon>
        <taxon>Dikarya</taxon>
        <taxon>Basidiomycota</taxon>
        <taxon>Agaricomycotina</taxon>
        <taxon>Tremellomycetes</taxon>
        <taxon>Filobasidiales</taxon>
        <taxon>Filobasidiaceae</taxon>
        <taxon>Filobasidium</taxon>
    </lineage>
</organism>
<feature type="transmembrane region" description="Helical" evidence="8">
    <location>
        <begin position="91"/>
        <end position="111"/>
    </location>
</feature>
<evidence type="ECO:0000313" key="11">
    <source>
        <dbReference type="Proteomes" id="UP000812966"/>
    </source>
</evidence>
<dbReference type="Pfam" id="PF02535">
    <property type="entry name" value="Zip"/>
    <property type="match status" value="1"/>
</dbReference>
<feature type="transmembrane region" description="Helical" evidence="8">
    <location>
        <begin position="52"/>
        <end position="71"/>
    </location>
</feature>
<feature type="compositionally biased region" description="Acidic residues" evidence="9">
    <location>
        <begin position="169"/>
        <end position="179"/>
    </location>
</feature>
<feature type="region of interest" description="Disordered" evidence="9">
    <location>
        <begin position="134"/>
        <end position="182"/>
    </location>
</feature>
<feature type="transmembrane region" description="Helical" evidence="8">
    <location>
        <begin position="192"/>
        <end position="213"/>
    </location>
</feature>
<keyword evidence="4 8" id="KW-0812">Transmembrane</keyword>
<dbReference type="Proteomes" id="UP000812966">
    <property type="component" value="Unassembled WGS sequence"/>
</dbReference>
<dbReference type="PANTHER" id="PTHR11040:SF32">
    <property type="entry name" value="ZINC-REGULATED TRANSPORTER 1"/>
    <property type="match status" value="1"/>
</dbReference>
<gene>
    <name evidence="10" type="ORF">FFLO_02671</name>
</gene>
<sequence>MDQEECSETNGNGRLGLRIGGIFVVLVTSFVGTLAPILLKRRAWCPVAFFEFAKYFGSGVIIATAFIHLLAPAFDALGSPCLSGGWVKYDWAAAIAMAAVYLIFFIEFAAYRIGTARLAKYNLNYCESSHRAKRAHGVPSSTPAQLEGGNGSPGAGRVGSTAARKSELSDSDSESDITPEYDTTTTDGVAQLIAVAILEFGVILHSVFIGLTLAVNDEFVTLFIVIIFHQMFEGLGVGSRLSALRLPRNLRWAPFIASFLYSVTTPIGMAIGLGISNSYNTKSPTTTAWEGTLDAISAGILLYTGLVELLAHEILFNPKIQAASGARITYIFICILTGSGIMALIGYWV</sequence>
<evidence type="ECO:0000256" key="2">
    <source>
        <dbReference type="ARBA" id="ARBA00006939"/>
    </source>
</evidence>
<reference evidence="10" key="1">
    <citation type="submission" date="2020-04" db="EMBL/GenBank/DDBJ databases">
        <title>Analysis of mating type loci in Filobasidium floriforme.</title>
        <authorList>
            <person name="Nowrousian M."/>
        </authorList>
    </citation>
    <scope>NUCLEOTIDE SEQUENCE</scope>
    <source>
        <strain evidence="10">CBS 6242</strain>
    </source>
</reference>
<evidence type="ECO:0008006" key="12">
    <source>
        <dbReference type="Google" id="ProtNLM"/>
    </source>
</evidence>
<evidence type="ECO:0000256" key="8">
    <source>
        <dbReference type="RuleBase" id="RU362088"/>
    </source>
</evidence>
<proteinExistence type="inferred from homology"/>
<name>A0A8K0JM51_9TREE</name>
<comment type="subcellular location">
    <subcellularLocation>
        <location evidence="1 8">Membrane</location>
        <topology evidence="1 8">Multi-pass membrane protein</topology>
    </subcellularLocation>
</comment>
<feature type="transmembrane region" description="Helical" evidence="8">
    <location>
        <begin position="250"/>
        <end position="275"/>
    </location>
</feature>
<protein>
    <recommendedName>
        <fullName evidence="12">ZIP zinc/iron transport family</fullName>
    </recommendedName>
</protein>
<evidence type="ECO:0000256" key="6">
    <source>
        <dbReference type="ARBA" id="ARBA00023065"/>
    </source>
</evidence>
<comment type="similarity">
    <text evidence="2 8">Belongs to the ZIP transporter (TC 2.A.5) family.</text>
</comment>
<keyword evidence="7 8" id="KW-0472">Membrane</keyword>
<comment type="caution">
    <text evidence="10">The sequence shown here is derived from an EMBL/GenBank/DDBJ whole genome shotgun (WGS) entry which is preliminary data.</text>
</comment>
<feature type="transmembrane region" description="Helical" evidence="8">
    <location>
        <begin position="219"/>
        <end position="238"/>
    </location>
</feature>